<sequence length="141" mass="16730">MECEKCKSIYITKYNTIISEDKKFIIVCITCDKCLHITEYKIKVPDDYMKNKKLAPLHLLKYNYCGPYTNVIKNIITDIKPYNEIDAQCLLHDLSYHMYKDSYHRNISDINLLEYLNTIKKKSISKYIISLVLDIKKLSYN</sequence>
<reference evidence="2" key="1">
    <citation type="journal article" date="2013" name="J. Virol.">
        <title>New Insights into the Evolution of Entomopoxvirinae from the Complete Genome Sequences of Four Entomopoxviruses Infecting Adoxophyes honmai, Choristoneura biennis, Choristoneura rosaceana, and Mythimna separata.</title>
        <authorList>
            <person name="Theze J."/>
            <person name="Takatsuka J."/>
            <person name="Li Z."/>
            <person name="Gallais J."/>
            <person name="Doucet D."/>
            <person name="Arif B."/>
            <person name="Nakai M."/>
            <person name="Herniou E.A."/>
        </authorList>
    </citation>
    <scope>NUCLEOTIDE SEQUENCE</scope>
</reference>
<evidence type="ECO:0000313" key="2">
    <source>
        <dbReference type="EMBL" id="CCU56026.1"/>
    </source>
</evidence>
<dbReference type="Pfam" id="PF08398">
    <property type="entry name" value="Phospholip_A2_4"/>
    <property type="match status" value="1"/>
</dbReference>
<dbReference type="GeneID" id="15613449"/>
<evidence type="ECO:0000259" key="1">
    <source>
        <dbReference type="Pfam" id="PF08398"/>
    </source>
</evidence>
<dbReference type="InterPro" id="IPR013607">
    <property type="entry name" value="Phospholipase_A2-like"/>
</dbReference>
<name>A0ABM9QKG8_9POXV</name>
<organism evidence="2 3">
    <name type="scientific">Choristoneura rosaceana entomopoxvirus 'L'</name>
    <dbReference type="NCBI Taxonomy" id="1293539"/>
    <lineage>
        <taxon>Viruses</taxon>
        <taxon>Varidnaviria</taxon>
        <taxon>Bamfordvirae</taxon>
        <taxon>Nucleocytoviricota</taxon>
        <taxon>Pokkesviricetes</taxon>
        <taxon>Chitovirales</taxon>
        <taxon>Poxviridae</taxon>
        <taxon>Entomopoxvirinae</taxon>
        <taxon>Betaentomopoxvirus</taxon>
        <taxon>Betaentomopoxvirus crosaceana</taxon>
        <taxon>Choristoneura rosaceana entomopoxvirus</taxon>
    </lineage>
</organism>
<dbReference type="Proteomes" id="UP000792374">
    <property type="component" value="Genome"/>
</dbReference>
<dbReference type="Gene3D" id="1.20.90.10">
    <property type="entry name" value="Phospholipase A2 domain"/>
    <property type="match status" value="1"/>
</dbReference>
<proteinExistence type="predicted"/>
<accession>A0ABM9QKG8</accession>
<protein>
    <recommendedName>
        <fullName evidence="1">Phospholipase A2-like domain-containing protein</fullName>
    </recommendedName>
</protein>
<dbReference type="InterPro" id="IPR036444">
    <property type="entry name" value="PLipase_A2_dom_sf"/>
</dbReference>
<dbReference type="RefSeq" id="YP_008004528.1">
    <property type="nucleotide sequence ID" value="NC_021249.1"/>
</dbReference>
<feature type="domain" description="Phospholipase A2-like" evidence="1">
    <location>
        <begin position="56"/>
        <end position="136"/>
    </location>
</feature>
<dbReference type="EMBL" id="HF679133">
    <property type="protein sequence ID" value="CCU56026.1"/>
    <property type="molecule type" value="Genomic_DNA"/>
</dbReference>
<keyword evidence="3" id="KW-1185">Reference proteome</keyword>
<evidence type="ECO:0000313" key="3">
    <source>
        <dbReference type="Proteomes" id="UP000792374"/>
    </source>
</evidence>
<gene>
    <name evidence="2" type="ORF">CHREV_124</name>
</gene>